<evidence type="ECO:0000256" key="1">
    <source>
        <dbReference type="SAM" id="Phobius"/>
    </source>
</evidence>
<sequence>MNLWSLMNWVAWGLSGILFLIMAQDFIKVEINRRGGGKP</sequence>
<evidence type="ECO:0000313" key="3">
    <source>
        <dbReference type="Proteomes" id="UP000186102"/>
    </source>
</evidence>
<dbReference type="EMBL" id="MLBF01000060">
    <property type="protein sequence ID" value="OLN27275.1"/>
    <property type="molecule type" value="Genomic_DNA"/>
</dbReference>
<keyword evidence="1" id="KW-0472">Membrane</keyword>
<keyword evidence="3" id="KW-1185">Reference proteome</keyword>
<accession>A0A1Q8QIX4</accession>
<protein>
    <submittedName>
        <fullName evidence="2">Uncharacterized protein</fullName>
    </submittedName>
</protein>
<dbReference type="AlphaFoldDB" id="A0A1Q8QIX4"/>
<name>A0A1Q8QIX4_9FIRM</name>
<gene>
    <name evidence="2" type="ORF">DSOL_4625</name>
</gene>
<feature type="transmembrane region" description="Helical" evidence="1">
    <location>
        <begin position="6"/>
        <end position="27"/>
    </location>
</feature>
<keyword evidence="1" id="KW-0812">Transmembrane</keyword>
<comment type="caution">
    <text evidence="2">The sequence shown here is derived from an EMBL/GenBank/DDBJ whole genome shotgun (WGS) entry which is preliminary data.</text>
</comment>
<reference evidence="2 3" key="1">
    <citation type="submission" date="2016-09" db="EMBL/GenBank/DDBJ databases">
        <title>Complete genome of Desulfosporosinus sp. OL.</title>
        <authorList>
            <person name="Mardanov A."/>
            <person name="Beletsky A."/>
            <person name="Panova A."/>
            <person name="Karnachuk O."/>
            <person name="Ravin N."/>
        </authorList>
    </citation>
    <scope>NUCLEOTIDE SEQUENCE [LARGE SCALE GENOMIC DNA]</scope>
    <source>
        <strain evidence="2 3">OL</strain>
    </source>
</reference>
<proteinExistence type="predicted"/>
<evidence type="ECO:0000313" key="2">
    <source>
        <dbReference type="EMBL" id="OLN27275.1"/>
    </source>
</evidence>
<dbReference type="Proteomes" id="UP000186102">
    <property type="component" value="Unassembled WGS sequence"/>
</dbReference>
<organism evidence="2 3">
    <name type="scientific">Desulfosporosinus metallidurans</name>
    <dbReference type="NCBI Taxonomy" id="1888891"/>
    <lineage>
        <taxon>Bacteria</taxon>
        <taxon>Bacillati</taxon>
        <taxon>Bacillota</taxon>
        <taxon>Clostridia</taxon>
        <taxon>Eubacteriales</taxon>
        <taxon>Desulfitobacteriaceae</taxon>
        <taxon>Desulfosporosinus</taxon>
    </lineage>
</organism>
<keyword evidence="1" id="KW-1133">Transmembrane helix</keyword>